<dbReference type="NCBIfam" id="TIGR01752">
    <property type="entry name" value="flav_long"/>
    <property type="match status" value="1"/>
</dbReference>
<evidence type="ECO:0000313" key="15">
    <source>
        <dbReference type="Proteomes" id="UP000365824"/>
    </source>
</evidence>
<dbReference type="Proteomes" id="UP000183670">
    <property type="component" value="Unassembled WGS sequence"/>
</dbReference>
<evidence type="ECO:0000313" key="9">
    <source>
        <dbReference type="EMBL" id="KAA3922528.1"/>
    </source>
</evidence>
<dbReference type="InterPro" id="IPR008254">
    <property type="entry name" value="Flavodoxin/NO_synth"/>
</dbReference>
<dbReference type="EMBL" id="VWLB01000064">
    <property type="protein sequence ID" value="KAA3922528.1"/>
    <property type="molecule type" value="Genomic_DNA"/>
</dbReference>
<dbReference type="SUPFAM" id="SSF52218">
    <property type="entry name" value="Flavoproteins"/>
    <property type="match status" value="1"/>
</dbReference>
<dbReference type="Proteomes" id="UP000365824">
    <property type="component" value="Unassembled WGS sequence"/>
</dbReference>
<dbReference type="InterPro" id="IPR050619">
    <property type="entry name" value="Flavodoxin"/>
</dbReference>
<keyword evidence="3 7" id="KW-0813">Transport</keyword>
<keyword evidence="4 7" id="KW-0285">Flavoprotein</keyword>
<dbReference type="PATRIC" id="fig|28116.10.peg.4618"/>
<evidence type="ECO:0000313" key="13">
    <source>
        <dbReference type="EMBL" id="SDB75309.1"/>
    </source>
</evidence>
<evidence type="ECO:0000313" key="12">
    <source>
        <dbReference type="EMBL" id="MDC2742262.1"/>
    </source>
</evidence>
<evidence type="ECO:0000256" key="5">
    <source>
        <dbReference type="ARBA" id="ARBA00022643"/>
    </source>
</evidence>
<dbReference type="NCBIfam" id="NF006739">
    <property type="entry name" value="PRK09267.1-5"/>
    <property type="match status" value="1"/>
</dbReference>
<evidence type="ECO:0000313" key="10">
    <source>
        <dbReference type="EMBL" id="KAA4090757.1"/>
    </source>
</evidence>
<accession>A0A139KRW8</accession>
<dbReference type="InterPro" id="IPR029039">
    <property type="entry name" value="Flavoprotein-like_sf"/>
</dbReference>
<protein>
    <recommendedName>
        <fullName evidence="7">Flavodoxin</fullName>
    </recommendedName>
</protein>
<dbReference type="STRING" id="28116.Bovatus_00158"/>
<comment type="cofactor">
    <cofactor evidence="1 7">
        <name>FMN</name>
        <dbReference type="ChEBI" id="CHEBI:58210"/>
    </cofactor>
</comment>
<dbReference type="InterPro" id="IPR010086">
    <property type="entry name" value="Flavodoxin_lc"/>
</dbReference>
<evidence type="ECO:0000256" key="4">
    <source>
        <dbReference type="ARBA" id="ARBA00022630"/>
    </source>
</evidence>
<dbReference type="PANTHER" id="PTHR42809">
    <property type="entry name" value="FLAVODOXIN 2"/>
    <property type="match status" value="1"/>
</dbReference>
<dbReference type="Pfam" id="PF00258">
    <property type="entry name" value="Flavodoxin_1"/>
    <property type="match status" value="1"/>
</dbReference>
<evidence type="ECO:0000313" key="17">
    <source>
        <dbReference type="Proteomes" id="UP000478493"/>
    </source>
</evidence>
<evidence type="ECO:0000256" key="2">
    <source>
        <dbReference type="ARBA" id="ARBA00005267"/>
    </source>
</evidence>
<dbReference type="PROSITE" id="PS50902">
    <property type="entry name" value="FLAVODOXIN_LIKE"/>
    <property type="match status" value="1"/>
</dbReference>
<keyword evidence="6 7" id="KW-0249">Electron transport</keyword>
<dbReference type="Proteomes" id="UP001219389">
    <property type="component" value="Unassembled WGS sequence"/>
</dbReference>
<dbReference type="PIRSF" id="PIRSF038996">
    <property type="entry name" value="FldA"/>
    <property type="match status" value="1"/>
</dbReference>
<dbReference type="Gene3D" id="3.40.50.360">
    <property type="match status" value="1"/>
</dbReference>
<dbReference type="GO" id="GO:0009055">
    <property type="term" value="F:electron transfer activity"/>
    <property type="evidence" value="ECO:0007669"/>
    <property type="project" value="UniProtKB-UniRule"/>
</dbReference>
<dbReference type="EMBL" id="VWGP01000028">
    <property type="protein sequence ID" value="KAA4527779.1"/>
    <property type="molecule type" value="Genomic_DNA"/>
</dbReference>
<keyword evidence="5 7" id="KW-0288">FMN</keyword>
<evidence type="ECO:0000313" key="14">
    <source>
        <dbReference type="Proteomes" id="UP000183670"/>
    </source>
</evidence>
<dbReference type="EMBL" id="JAQNZF010000009">
    <property type="protein sequence ID" value="MDC2742262.1"/>
    <property type="molecule type" value="Genomic_DNA"/>
</dbReference>
<sequence>MKKIGLFYATKAERTSWVAEKIQKEFGKEKIETVPIEQAWQNDFAAYDCFIVGASTWFDGELPTYWDELLPELRTMKLKGKKVAIFGLGDQIRYPENFADGIGLLAEVFEEDEATLVGFTSSEGYTFERSKALRGEQWCGLVVDLDNQSEQAEKKIKAWCQQLKKEFA</sequence>
<feature type="domain" description="Flavodoxin-like" evidence="8">
    <location>
        <begin position="4"/>
        <end position="164"/>
    </location>
</feature>
<dbReference type="PANTHER" id="PTHR42809:SF1">
    <property type="entry name" value="FLAVODOXIN 1"/>
    <property type="match status" value="1"/>
</dbReference>
<evidence type="ECO:0000256" key="7">
    <source>
        <dbReference type="PIRNR" id="PIRNR038996"/>
    </source>
</evidence>
<comment type="function">
    <text evidence="7">Low-potential electron donor to a number of redox enzymes.</text>
</comment>
<reference evidence="13 14" key="1">
    <citation type="submission" date="2016-10" db="EMBL/GenBank/DDBJ databases">
        <authorList>
            <person name="de Groot N.N."/>
        </authorList>
    </citation>
    <scope>NUCLEOTIDE SEQUENCE [LARGE SCALE GENOMIC DNA]</scope>
    <source>
        <strain evidence="13 14">NLAE-zl-C500</strain>
    </source>
</reference>
<dbReference type="EMBL" id="FMYE01000001">
    <property type="protein sequence ID" value="SDB75309.1"/>
    <property type="molecule type" value="Genomic_DNA"/>
</dbReference>
<dbReference type="AlphaFoldDB" id="A0A139KRW8"/>
<keyword evidence="16" id="KW-1185">Reference proteome</keyword>
<dbReference type="GO" id="GO:0010181">
    <property type="term" value="F:FMN binding"/>
    <property type="evidence" value="ECO:0007669"/>
    <property type="project" value="UniProtKB-UniRule"/>
</dbReference>
<evidence type="ECO:0000256" key="6">
    <source>
        <dbReference type="ARBA" id="ARBA00022982"/>
    </source>
</evidence>
<evidence type="ECO:0000313" key="11">
    <source>
        <dbReference type="EMBL" id="KAA4527779.1"/>
    </source>
</evidence>
<dbReference type="Proteomes" id="UP000473905">
    <property type="component" value="Unassembled WGS sequence"/>
</dbReference>
<proteinExistence type="inferred from homology"/>
<evidence type="ECO:0000313" key="16">
    <source>
        <dbReference type="Proteomes" id="UP000473905"/>
    </source>
</evidence>
<dbReference type="RefSeq" id="WP_004307602.1">
    <property type="nucleotide sequence ID" value="NZ_CABKQC010000017.1"/>
</dbReference>
<reference evidence="15 16" key="2">
    <citation type="journal article" date="2019" name="Nat. Med.">
        <title>A library of human gut bacterial isolates paired with longitudinal multiomics data enables mechanistic microbiome research.</title>
        <authorList>
            <person name="Poyet M."/>
            <person name="Groussin M."/>
            <person name="Gibbons S.M."/>
            <person name="Avila-Pacheco J."/>
            <person name="Jiang X."/>
            <person name="Kearney S.M."/>
            <person name="Perrotta A.R."/>
            <person name="Berdy B."/>
            <person name="Zhao S."/>
            <person name="Lieberman T.D."/>
            <person name="Swanson P.K."/>
            <person name="Smith M."/>
            <person name="Roesemann S."/>
            <person name="Alexander J.E."/>
            <person name="Rich S.A."/>
            <person name="Livny J."/>
            <person name="Vlamakis H."/>
            <person name="Clish C."/>
            <person name="Bullock K."/>
            <person name="Deik A."/>
            <person name="Scott J."/>
            <person name="Pierce K.A."/>
            <person name="Xavier R.J."/>
            <person name="Alm E.J."/>
        </authorList>
    </citation>
    <scope>NUCLEOTIDE SEQUENCE [LARGE SCALE GENOMIC DNA]</scope>
    <source>
        <strain evidence="10 16">BIOML-A134</strain>
        <strain evidence="9 15">BIOML-A160</strain>
        <strain evidence="11 17">BIOML-A41</strain>
    </source>
</reference>
<organism evidence="9 15">
    <name type="scientific">Bacteroides ovatus</name>
    <dbReference type="NCBI Taxonomy" id="28116"/>
    <lineage>
        <taxon>Bacteria</taxon>
        <taxon>Pseudomonadati</taxon>
        <taxon>Bacteroidota</taxon>
        <taxon>Bacteroidia</taxon>
        <taxon>Bacteroidales</taxon>
        <taxon>Bacteroidaceae</taxon>
        <taxon>Bacteroides</taxon>
    </lineage>
</organism>
<evidence type="ECO:0000256" key="1">
    <source>
        <dbReference type="ARBA" id="ARBA00001917"/>
    </source>
</evidence>
<name>A0A139KRW8_BACOV</name>
<evidence type="ECO:0000259" key="8">
    <source>
        <dbReference type="PROSITE" id="PS50902"/>
    </source>
</evidence>
<reference evidence="12" key="3">
    <citation type="submission" date="2022-10" db="EMBL/GenBank/DDBJ databases">
        <title>Human gut microbiome strain richness.</title>
        <authorList>
            <person name="Chen-Liaw A."/>
        </authorList>
    </citation>
    <scope>NUCLEOTIDE SEQUENCE</scope>
    <source>
        <strain evidence="12">BSD2780120875st1_E1_BSD2780120875_150330</strain>
    </source>
</reference>
<evidence type="ECO:0000256" key="3">
    <source>
        <dbReference type="ARBA" id="ARBA00022448"/>
    </source>
</evidence>
<comment type="similarity">
    <text evidence="2 7">Belongs to the flavodoxin family.</text>
</comment>
<dbReference type="EMBL" id="VWKB01000042">
    <property type="protein sequence ID" value="KAA4090757.1"/>
    <property type="molecule type" value="Genomic_DNA"/>
</dbReference>
<dbReference type="Proteomes" id="UP000478493">
    <property type="component" value="Unassembled WGS sequence"/>
</dbReference>
<gene>
    <name evidence="11" type="ORF">F3B85_24440</name>
    <name evidence="10" type="ORF">F3D66_24500</name>
    <name evidence="9" type="ORF">F3F25_25855</name>
    <name evidence="12" type="ORF">PO382_08505</name>
    <name evidence="13" type="ORF">SAMN05192581_1001197</name>
</gene>